<dbReference type="GO" id="GO:0006352">
    <property type="term" value="P:DNA-templated transcription initiation"/>
    <property type="evidence" value="ECO:0007669"/>
    <property type="project" value="InterPro"/>
</dbReference>
<dbReference type="PANTHER" id="PTHR43133">
    <property type="entry name" value="RNA POLYMERASE ECF-TYPE SIGMA FACTO"/>
    <property type="match status" value="1"/>
</dbReference>
<keyword evidence="4" id="KW-0804">Transcription</keyword>
<keyword evidence="8" id="KW-1185">Reference proteome</keyword>
<dbReference type="OrthoDB" id="659569at2"/>
<dbReference type="EMBL" id="FNAI01000006">
    <property type="protein sequence ID" value="SDE41844.1"/>
    <property type="molecule type" value="Genomic_DNA"/>
</dbReference>
<gene>
    <name evidence="7" type="ORF">SAMN05216464_10665</name>
</gene>
<dbReference type="InterPro" id="IPR013324">
    <property type="entry name" value="RNA_pol_sigma_r3/r4-like"/>
</dbReference>
<evidence type="ECO:0000259" key="6">
    <source>
        <dbReference type="Pfam" id="PF08281"/>
    </source>
</evidence>
<accession>A0A1G7CQZ6</accession>
<keyword evidence="2" id="KW-0805">Transcription regulation</keyword>
<dbReference type="SUPFAM" id="SSF88946">
    <property type="entry name" value="Sigma2 domain of RNA polymerase sigma factors"/>
    <property type="match status" value="1"/>
</dbReference>
<proteinExistence type="inferred from homology"/>
<dbReference type="Gene3D" id="1.10.1740.10">
    <property type="match status" value="1"/>
</dbReference>
<dbReference type="PANTHER" id="PTHR43133:SF46">
    <property type="entry name" value="RNA POLYMERASE SIGMA-70 FACTOR ECF SUBFAMILY"/>
    <property type="match status" value="1"/>
</dbReference>
<dbReference type="GO" id="GO:0003677">
    <property type="term" value="F:DNA binding"/>
    <property type="evidence" value="ECO:0007669"/>
    <property type="project" value="InterPro"/>
</dbReference>
<dbReference type="Pfam" id="PF08281">
    <property type="entry name" value="Sigma70_r4_2"/>
    <property type="match status" value="1"/>
</dbReference>
<reference evidence="7 8" key="1">
    <citation type="submission" date="2016-10" db="EMBL/GenBank/DDBJ databases">
        <authorList>
            <person name="de Groot N.N."/>
        </authorList>
    </citation>
    <scope>NUCLEOTIDE SEQUENCE [LARGE SCALE GENOMIC DNA]</scope>
    <source>
        <strain evidence="7 8">47C3B</strain>
    </source>
</reference>
<dbReference type="Proteomes" id="UP000199072">
    <property type="component" value="Unassembled WGS sequence"/>
</dbReference>
<comment type="similarity">
    <text evidence="1">Belongs to the sigma-70 factor family. ECF subfamily.</text>
</comment>
<dbReference type="NCBIfam" id="TIGR02985">
    <property type="entry name" value="Sig70_bacteroi1"/>
    <property type="match status" value="1"/>
</dbReference>
<dbReference type="InterPro" id="IPR013249">
    <property type="entry name" value="RNA_pol_sigma70_r4_t2"/>
</dbReference>
<dbReference type="STRING" id="1391627.SAMN05216464_10665"/>
<keyword evidence="3" id="KW-0731">Sigma factor</keyword>
<feature type="domain" description="RNA polymerase sigma factor 70 region 4 type 2" evidence="6">
    <location>
        <begin position="132"/>
        <end position="183"/>
    </location>
</feature>
<evidence type="ECO:0000256" key="1">
    <source>
        <dbReference type="ARBA" id="ARBA00010641"/>
    </source>
</evidence>
<evidence type="ECO:0000256" key="2">
    <source>
        <dbReference type="ARBA" id="ARBA00023015"/>
    </source>
</evidence>
<dbReference type="InterPro" id="IPR007627">
    <property type="entry name" value="RNA_pol_sigma70_r2"/>
</dbReference>
<dbReference type="CDD" id="cd06171">
    <property type="entry name" value="Sigma70_r4"/>
    <property type="match status" value="1"/>
</dbReference>
<dbReference type="InterPro" id="IPR039425">
    <property type="entry name" value="RNA_pol_sigma-70-like"/>
</dbReference>
<evidence type="ECO:0000256" key="4">
    <source>
        <dbReference type="ARBA" id="ARBA00023163"/>
    </source>
</evidence>
<dbReference type="InterPro" id="IPR014327">
    <property type="entry name" value="RNA_pol_sigma70_bacteroid"/>
</dbReference>
<organism evidence="7 8">
    <name type="scientific">Mucilaginibacter pineti</name>
    <dbReference type="NCBI Taxonomy" id="1391627"/>
    <lineage>
        <taxon>Bacteria</taxon>
        <taxon>Pseudomonadati</taxon>
        <taxon>Bacteroidota</taxon>
        <taxon>Sphingobacteriia</taxon>
        <taxon>Sphingobacteriales</taxon>
        <taxon>Sphingobacteriaceae</taxon>
        <taxon>Mucilaginibacter</taxon>
    </lineage>
</organism>
<dbReference type="InterPro" id="IPR013325">
    <property type="entry name" value="RNA_pol_sigma_r2"/>
</dbReference>
<dbReference type="InterPro" id="IPR014284">
    <property type="entry name" value="RNA_pol_sigma-70_dom"/>
</dbReference>
<protein>
    <submittedName>
        <fullName evidence="7">RNA polymerase sigma-70 factor, ECF subfamily</fullName>
    </submittedName>
</protein>
<name>A0A1G7CQZ6_9SPHI</name>
<dbReference type="NCBIfam" id="TIGR02937">
    <property type="entry name" value="sigma70-ECF"/>
    <property type="match status" value="1"/>
</dbReference>
<dbReference type="Gene3D" id="1.10.10.10">
    <property type="entry name" value="Winged helix-like DNA-binding domain superfamily/Winged helix DNA-binding domain"/>
    <property type="match status" value="1"/>
</dbReference>
<sequence length="200" mass="23533">MPVYKAYHDNELLDLLNREDHLAYTEIFNRYSAPLYAHAYNKLRNEDDAHDVVQEMFLKLWDKRARFGDGLTAGDERKINLAGYLFTGVRNAIFDMIRHRNVAAAYEESFLKFDTQHYPIADYLIREKQFAELIEKEIAALPPRMREVFELSRKDNLSYKEIALKMNIAESTVADQMKKALKILRPKIGMMMIAYYLLNQ</sequence>
<dbReference type="SUPFAM" id="SSF88659">
    <property type="entry name" value="Sigma3 and sigma4 domains of RNA polymerase sigma factors"/>
    <property type="match status" value="1"/>
</dbReference>
<evidence type="ECO:0000259" key="5">
    <source>
        <dbReference type="Pfam" id="PF04542"/>
    </source>
</evidence>
<feature type="domain" description="RNA polymerase sigma-70 region 2" evidence="5">
    <location>
        <begin position="28"/>
        <end position="100"/>
    </location>
</feature>
<dbReference type="AlphaFoldDB" id="A0A1G7CQZ6"/>
<evidence type="ECO:0000313" key="7">
    <source>
        <dbReference type="EMBL" id="SDE41844.1"/>
    </source>
</evidence>
<dbReference type="InterPro" id="IPR036388">
    <property type="entry name" value="WH-like_DNA-bd_sf"/>
</dbReference>
<dbReference type="Pfam" id="PF04542">
    <property type="entry name" value="Sigma70_r2"/>
    <property type="match status" value="1"/>
</dbReference>
<evidence type="ECO:0000256" key="3">
    <source>
        <dbReference type="ARBA" id="ARBA00023082"/>
    </source>
</evidence>
<evidence type="ECO:0000313" key="8">
    <source>
        <dbReference type="Proteomes" id="UP000199072"/>
    </source>
</evidence>
<dbReference type="GO" id="GO:0016987">
    <property type="term" value="F:sigma factor activity"/>
    <property type="evidence" value="ECO:0007669"/>
    <property type="project" value="UniProtKB-KW"/>
</dbReference>